<keyword evidence="1" id="KW-0812">Transmembrane</keyword>
<keyword evidence="1" id="KW-0472">Membrane</keyword>
<evidence type="ECO:0000313" key="3">
    <source>
        <dbReference type="Proteomes" id="UP000653305"/>
    </source>
</evidence>
<evidence type="ECO:0000313" key="2">
    <source>
        <dbReference type="EMBL" id="GFQ03236.1"/>
    </source>
</evidence>
<keyword evidence="3" id="KW-1185">Reference proteome</keyword>
<comment type="caution">
    <text evidence="2">The sequence shown here is derived from an EMBL/GenBank/DDBJ whole genome shotgun (WGS) entry which is preliminary data.</text>
</comment>
<dbReference type="EMBL" id="BMAC01000811">
    <property type="protein sequence ID" value="GFQ03236.1"/>
    <property type="molecule type" value="Genomic_DNA"/>
</dbReference>
<name>A0A830D7W1_9LAMI</name>
<organism evidence="2 3">
    <name type="scientific">Phtheirospermum japonicum</name>
    <dbReference type="NCBI Taxonomy" id="374723"/>
    <lineage>
        <taxon>Eukaryota</taxon>
        <taxon>Viridiplantae</taxon>
        <taxon>Streptophyta</taxon>
        <taxon>Embryophyta</taxon>
        <taxon>Tracheophyta</taxon>
        <taxon>Spermatophyta</taxon>
        <taxon>Magnoliopsida</taxon>
        <taxon>eudicotyledons</taxon>
        <taxon>Gunneridae</taxon>
        <taxon>Pentapetalae</taxon>
        <taxon>asterids</taxon>
        <taxon>lamiids</taxon>
        <taxon>Lamiales</taxon>
        <taxon>Orobanchaceae</taxon>
        <taxon>Orobanchaceae incertae sedis</taxon>
        <taxon>Phtheirospermum</taxon>
    </lineage>
</organism>
<feature type="transmembrane region" description="Helical" evidence="1">
    <location>
        <begin position="12"/>
        <end position="32"/>
    </location>
</feature>
<sequence>MAEGVKEELTSGVSILSTAVVAAILIASLAWIELIKEGGEFEGAEGSGDRTKDDRARFMSPNWKWRAAWPERLSARRFGLDTKMMGLSEFEACKGERPSTMKSARTIKEQQKDLKKGFQVRIYSSCEYKRVCRMLFRLLKESGGGDLAW</sequence>
<protein>
    <submittedName>
        <fullName evidence="2">Uncharacterized protein</fullName>
    </submittedName>
</protein>
<accession>A0A830D7W1</accession>
<gene>
    <name evidence="2" type="ORF">PHJA_002467400</name>
</gene>
<reference evidence="2" key="1">
    <citation type="submission" date="2020-07" db="EMBL/GenBank/DDBJ databases">
        <title>Ethylene signaling mediates host invasion by parasitic plants.</title>
        <authorList>
            <person name="Yoshida S."/>
        </authorList>
    </citation>
    <scope>NUCLEOTIDE SEQUENCE</scope>
    <source>
        <strain evidence="2">Okayama</strain>
    </source>
</reference>
<evidence type="ECO:0000256" key="1">
    <source>
        <dbReference type="SAM" id="Phobius"/>
    </source>
</evidence>
<proteinExistence type="predicted"/>
<keyword evidence="1" id="KW-1133">Transmembrane helix</keyword>
<dbReference type="AlphaFoldDB" id="A0A830D7W1"/>
<dbReference type="Proteomes" id="UP000653305">
    <property type="component" value="Unassembled WGS sequence"/>
</dbReference>